<dbReference type="AlphaFoldDB" id="A0A4V6CRX6"/>
<name>A0A4V6CRX6_9ACTN</name>
<dbReference type="InterPro" id="IPR004378">
    <property type="entry name" value="F420H2_quin_Rdtase"/>
</dbReference>
<dbReference type="Gene3D" id="2.30.110.10">
    <property type="entry name" value="Electron Transport, Fmn-binding Protein, Chain A"/>
    <property type="match status" value="1"/>
</dbReference>
<dbReference type="GO" id="GO:0005886">
    <property type="term" value="C:plasma membrane"/>
    <property type="evidence" value="ECO:0007669"/>
    <property type="project" value="TreeGrafter"/>
</dbReference>
<organism evidence="3 4">
    <name type="scientific">Nakamurella flava</name>
    <dbReference type="NCBI Taxonomy" id="2576308"/>
    <lineage>
        <taxon>Bacteria</taxon>
        <taxon>Bacillati</taxon>
        <taxon>Actinomycetota</taxon>
        <taxon>Actinomycetes</taxon>
        <taxon>Nakamurellales</taxon>
        <taxon>Nakamurellaceae</taxon>
        <taxon>Nakamurella</taxon>
    </lineage>
</organism>
<dbReference type="InterPro" id="IPR012349">
    <property type="entry name" value="Split_barrel_FMN-bd"/>
</dbReference>
<dbReference type="GO" id="GO:0016491">
    <property type="term" value="F:oxidoreductase activity"/>
    <property type="evidence" value="ECO:0007669"/>
    <property type="project" value="InterPro"/>
</dbReference>
<accession>A0A4V6CRX6</accession>
<dbReference type="OrthoDB" id="8225825at2"/>
<keyword evidence="4" id="KW-1185">Reference proteome</keyword>
<dbReference type="NCBIfam" id="TIGR00026">
    <property type="entry name" value="hi_GC_TIGR00026"/>
    <property type="match status" value="1"/>
</dbReference>
<sequence>MSDFNQSVIDTFRSHGGVVPQFGRALVLLHHRGARSGVERVSPLAAIGDGDAWLIAASKAGAPDHPAWFHNLLAHPDVEIEIPDADTVSTVPVRAVRLHGADRDAAWQRFTAMSAGFAEYERKTTRVIPVFRLERR</sequence>
<evidence type="ECO:0000256" key="2">
    <source>
        <dbReference type="ARBA" id="ARBA00049106"/>
    </source>
</evidence>
<dbReference type="Proteomes" id="UP000306985">
    <property type="component" value="Unassembled WGS sequence"/>
</dbReference>
<dbReference type="Pfam" id="PF04075">
    <property type="entry name" value="F420H2_quin_red"/>
    <property type="match status" value="1"/>
</dbReference>
<dbReference type="PANTHER" id="PTHR39428">
    <property type="entry name" value="F420H(2)-DEPENDENT QUINONE REDUCTASE RV1261C"/>
    <property type="match status" value="1"/>
</dbReference>
<reference evidence="3 4" key="1">
    <citation type="submission" date="2019-05" db="EMBL/GenBank/DDBJ databases">
        <title>Nakamurella sp. N5BH11, whole genome shotgun sequence.</title>
        <authorList>
            <person name="Tuo L."/>
        </authorList>
    </citation>
    <scope>NUCLEOTIDE SEQUENCE [LARGE SCALE GENOMIC DNA]</scope>
    <source>
        <strain evidence="3 4">N5BH11</strain>
    </source>
</reference>
<evidence type="ECO:0000313" key="3">
    <source>
        <dbReference type="EMBL" id="TKV59275.1"/>
    </source>
</evidence>
<comment type="catalytic activity">
    <reaction evidence="2">
        <text>oxidized coenzyme F420-(gamma-L-Glu)(n) + a quinol + H(+) = reduced coenzyme F420-(gamma-L-Glu)(n) + a quinone</text>
        <dbReference type="Rhea" id="RHEA:39663"/>
        <dbReference type="Rhea" id="RHEA-COMP:12939"/>
        <dbReference type="Rhea" id="RHEA-COMP:14378"/>
        <dbReference type="ChEBI" id="CHEBI:15378"/>
        <dbReference type="ChEBI" id="CHEBI:24646"/>
        <dbReference type="ChEBI" id="CHEBI:132124"/>
        <dbReference type="ChEBI" id="CHEBI:133980"/>
        <dbReference type="ChEBI" id="CHEBI:139511"/>
    </reaction>
</comment>
<dbReference type="GO" id="GO:0070967">
    <property type="term" value="F:coenzyme F420 binding"/>
    <property type="evidence" value="ECO:0007669"/>
    <property type="project" value="TreeGrafter"/>
</dbReference>
<evidence type="ECO:0000313" key="4">
    <source>
        <dbReference type="Proteomes" id="UP000306985"/>
    </source>
</evidence>
<proteinExistence type="inferred from homology"/>
<comment type="caution">
    <text evidence="3">The sequence shown here is derived from an EMBL/GenBank/DDBJ whole genome shotgun (WGS) entry which is preliminary data.</text>
</comment>
<dbReference type="RefSeq" id="WP_137449897.1">
    <property type="nucleotide sequence ID" value="NZ_SZZH01000002.1"/>
</dbReference>
<protein>
    <submittedName>
        <fullName evidence="3">Nitroreductase family deazaflavin-dependent oxidoreductase</fullName>
    </submittedName>
</protein>
<evidence type="ECO:0000256" key="1">
    <source>
        <dbReference type="ARBA" id="ARBA00008710"/>
    </source>
</evidence>
<dbReference type="EMBL" id="SZZH01000002">
    <property type="protein sequence ID" value="TKV59275.1"/>
    <property type="molecule type" value="Genomic_DNA"/>
</dbReference>
<comment type="similarity">
    <text evidence="1">Belongs to the F420H(2)-dependent quinone reductase family.</text>
</comment>
<gene>
    <name evidence="3" type="ORF">FDO65_11690</name>
</gene>
<dbReference type="SUPFAM" id="SSF50475">
    <property type="entry name" value="FMN-binding split barrel"/>
    <property type="match status" value="1"/>
</dbReference>
<dbReference type="PANTHER" id="PTHR39428:SF1">
    <property type="entry name" value="F420H(2)-DEPENDENT QUINONE REDUCTASE RV1261C"/>
    <property type="match status" value="1"/>
</dbReference>